<gene>
    <name evidence="8" type="ordered locus">CTC_00845</name>
</gene>
<dbReference type="Pfam" id="PF04055">
    <property type="entry name" value="Radical_SAM"/>
    <property type="match status" value="1"/>
</dbReference>
<proteinExistence type="predicted"/>
<dbReference type="CDD" id="cd01335">
    <property type="entry name" value="Radical_SAM"/>
    <property type="match status" value="1"/>
</dbReference>
<dbReference type="InterPro" id="IPR006638">
    <property type="entry name" value="Elp3/MiaA/NifB-like_rSAM"/>
</dbReference>
<dbReference type="EMBL" id="AE015927">
    <property type="protein sequence ID" value="AAO35443.1"/>
    <property type="molecule type" value="Genomic_DNA"/>
</dbReference>
<evidence type="ECO:0000313" key="8">
    <source>
        <dbReference type="EMBL" id="AAO35443.1"/>
    </source>
</evidence>
<dbReference type="OrthoDB" id="9808022at2"/>
<dbReference type="GeneID" id="24253033"/>
<evidence type="ECO:0000259" key="6">
    <source>
        <dbReference type="PROSITE" id="PS50819"/>
    </source>
</evidence>
<dbReference type="SMART" id="SM00729">
    <property type="entry name" value="Elp3"/>
    <property type="match status" value="1"/>
</dbReference>
<dbReference type="SUPFAM" id="SSF102114">
    <property type="entry name" value="Radical SAM enzymes"/>
    <property type="match status" value="1"/>
</dbReference>
<feature type="domain" description="DOD-type homing endonuclease" evidence="6">
    <location>
        <begin position="123"/>
        <end position="186"/>
    </location>
</feature>
<dbReference type="GO" id="GO:0005737">
    <property type="term" value="C:cytoplasm"/>
    <property type="evidence" value="ECO:0007669"/>
    <property type="project" value="TreeGrafter"/>
</dbReference>
<dbReference type="SFLD" id="SFLDG01082">
    <property type="entry name" value="B12-binding_domain_containing"/>
    <property type="match status" value="1"/>
</dbReference>
<sequence>MNREEFIKKIDEKLKLIRNEKGFTQDKMNYVNKEKKMITDIFRRIILGKKDKFMFKGYSQSMVDFREIDENTGIYIHIPFCKSICPYCPYNKVLYEKEKAKDYKNSLMKEIKMYKKYLKNKNITSLYIGGGTPTLLVDELNEVINYIKDEFEFNGNIGIEIYPTEVSEELLTKLKSLGVNLLSLGVQTFNDDKLKFLGRKYTVKDIENALEKIEKFNFKCVDIDIMTNLPGQTIEDIEQDLRKVYSYNIHQLSIYPLIVFPMTPMDKIIREKKLKRFSELGERKILNIIDKVSKECGYERSSIWTYGKSEDNRYTSVTRESFIGIGAGASSLFSNYFYLNTFNVEEYIKVLNENKLPINIVNTMSNREKMIFWIFWRCYDGIIDKNRFYKLFNKDIKKEFRLLFNFLKIFSMSKEEVDKIYLTELGRFAYHYVEKQYSIYYLNHLWESSMKKAWIDEISL</sequence>
<evidence type="ECO:0000256" key="1">
    <source>
        <dbReference type="ARBA" id="ARBA00017228"/>
    </source>
</evidence>
<dbReference type="Proteomes" id="UP000001412">
    <property type="component" value="Chromosome"/>
</dbReference>
<dbReference type="PANTHER" id="PTHR13932">
    <property type="entry name" value="COPROPORPHYRINIGEN III OXIDASE"/>
    <property type="match status" value="1"/>
</dbReference>
<organism evidence="8 9">
    <name type="scientific">Clostridium tetani (strain Massachusetts / E88)</name>
    <dbReference type="NCBI Taxonomy" id="212717"/>
    <lineage>
        <taxon>Bacteria</taxon>
        <taxon>Bacillati</taxon>
        <taxon>Bacillota</taxon>
        <taxon>Clostridia</taxon>
        <taxon>Eubacteriales</taxon>
        <taxon>Clostridiaceae</taxon>
        <taxon>Clostridium</taxon>
    </lineage>
</organism>
<dbReference type="InterPro" id="IPR004042">
    <property type="entry name" value="Intein_endonuc_central"/>
</dbReference>
<dbReference type="GO" id="GO:0006779">
    <property type="term" value="P:porphyrin-containing compound biosynthetic process"/>
    <property type="evidence" value="ECO:0007669"/>
    <property type="project" value="TreeGrafter"/>
</dbReference>
<dbReference type="PROSITE" id="PS50819">
    <property type="entry name" value="INTEIN_ENDONUCLEASE"/>
    <property type="match status" value="1"/>
</dbReference>
<dbReference type="InterPro" id="IPR007197">
    <property type="entry name" value="rSAM"/>
</dbReference>
<name>Q896Z7_CLOTE</name>
<evidence type="ECO:0000256" key="2">
    <source>
        <dbReference type="ARBA" id="ARBA00022691"/>
    </source>
</evidence>
<dbReference type="Gene3D" id="3.20.20.70">
    <property type="entry name" value="Aldolase class I"/>
    <property type="match status" value="1"/>
</dbReference>
<dbReference type="InterPro" id="IPR058240">
    <property type="entry name" value="rSAM_sf"/>
</dbReference>
<dbReference type="RefSeq" id="WP_011099105.1">
    <property type="nucleotide sequence ID" value="NC_004557.1"/>
</dbReference>
<dbReference type="GO" id="GO:0051539">
    <property type="term" value="F:4 iron, 4 sulfur cluster binding"/>
    <property type="evidence" value="ECO:0007669"/>
    <property type="project" value="TreeGrafter"/>
</dbReference>
<dbReference type="AlphaFoldDB" id="Q896Z7"/>
<dbReference type="PANTHER" id="PTHR13932:SF5">
    <property type="entry name" value="RADICAL S-ADENOSYL METHIONINE DOMAIN-CONTAINING PROTEIN 1, MITOCHONDRIAL"/>
    <property type="match status" value="1"/>
</dbReference>
<keyword evidence="9" id="KW-1185">Reference proteome</keyword>
<reference evidence="8 9" key="1">
    <citation type="journal article" date="2003" name="Proc. Natl. Acad. Sci. U.S.A.">
        <title>The genome sequence of Clostridium tetani, the causative agent of tetanus disease.</title>
        <authorList>
            <person name="Brueggemann H."/>
            <person name="Baumer S."/>
            <person name="Fricke W.F."/>
            <person name="Wiezer A."/>
            <person name="Liesegang H."/>
            <person name="Decker I."/>
            <person name="Herzberg C."/>
            <person name="Martinez-Arias R."/>
            <person name="Merkl R."/>
            <person name="Henne A."/>
            <person name="Gottschalk G."/>
        </authorList>
    </citation>
    <scope>NUCLEOTIDE SEQUENCE [LARGE SCALE GENOMIC DNA]</scope>
    <source>
        <strain evidence="9">Massachusetts / E88</strain>
    </source>
</reference>
<dbReference type="KEGG" id="ctc:CTC_00845"/>
<protein>
    <recommendedName>
        <fullName evidence="1">Heme chaperone HemW</fullName>
    </recommendedName>
</protein>
<evidence type="ECO:0000256" key="3">
    <source>
        <dbReference type="ARBA" id="ARBA00022723"/>
    </source>
</evidence>
<dbReference type="GO" id="GO:0004519">
    <property type="term" value="F:endonuclease activity"/>
    <property type="evidence" value="ECO:0007669"/>
    <property type="project" value="InterPro"/>
</dbReference>
<dbReference type="STRING" id="212717.CTC_00845"/>
<keyword evidence="3" id="KW-0479">Metal-binding</keyword>
<dbReference type="InterPro" id="IPR013785">
    <property type="entry name" value="Aldolase_TIM"/>
</dbReference>
<dbReference type="SFLD" id="SFLDS00029">
    <property type="entry name" value="Radical_SAM"/>
    <property type="match status" value="1"/>
</dbReference>
<evidence type="ECO:0000256" key="5">
    <source>
        <dbReference type="ARBA" id="ARBA00023014"/>
    </source>
</evidence>
<dbReference type="InterPro" id="IPR034505">
    <property type="entry name" value="Coproporphyrinogen-III_oxidase"/>
</dbReference>
<accession>Q896Z7</accession>
<dbReference type="GO" id="GO:0046872">
    <property type="term" value="F:metal ion binding"/>
    <property type="evidence" value="ECO:0007669"/>
    <property type="project" value="UniProtKB-KW"/>
</dbReference>
<dbReference type="SFLD" id="SFLDG01065">
    <property type="entry name" value="anaerobic_coproporphyrinogen-I"/>
    <property type="match status" value="1"/>
</dbReference>
<dbReference type="PROSITE" id="PS51918">
    <property type="entry name" value="RADICAL_SAM"/>
    <property type="match status" value="1"/>
</dbReference>
<evidence type="ECO:0000259" key="7">
    <source>
        <dbReference type="PROSITE" id="PS51918"/>
    </source>
</evidence>
<feature type="domain" description="Radical SAM core" evidence="7">
    <location>
        <begin position="66"/>
        <end position="299"/>
    </location>
</feature>
<keyword evidence="2" id="KW-0949">S-adenosyl-L-methionine</keyword>
<dbReference type="HOGENOM" id="CLU_027579_3_1_9"/>
<evidence type="ECO:0000313" key="9">
    <source>
        <dbReference type="Proteomes" id="UP000001412"/>
    </source>
</evidence>
<keyword evidence="4" id="KW-0408">Iron</keyword>
<keyword evidence="5" id="KW-0411">Iron-sulfur</keyword>
<evidence type="ECO:0000256" key="4">
    <source>
        <dbReference type="ARBA" id="ARBA00023004"/>
    </source>
</evidence>